<evidence type="ECO:0000256" key="2">
    <source>
        <dbReference type="ARBA" id="ARBA00022723"/>
    </source>
</evidence>
<gene>
    <name evidence="15" type="ORF">SNE40_000889</name>
</gene>
<dbReference type="SUPFAM" id="SSF57716">
    <property type="entry name" value="Glucocorticoid receptor-like (DNA-binding domain)"/>
    <property type="match status" value="2"/>
</dbReference>
<proteinExistence type="predicted"/>
<dbReference type="InterPro" id="IPR001356">
    <property type="entry name" value="HD"/>
</dbReference>
<dbReference type="PANTHER" id="PTHR24208">
    <property type="entry name" value="LIM/HOMEOBOX PROTEIN LHX"/>
    <property type="match status" value="1"/>
</dbReference>
<dbReference type="PANTHER" id="PTHR24208:SF166">
    <property type="entry name" value="LIM HOMEOBOX TRANSCRIPTION FACTOR 1 ALPHA, ISOFORM B"/>
    <property type="match status" value="1"/>
</dbReference>
<keyword evidence="4 10" id="KW-0862">Zinc</keyword>
<keyword evidence="2 10" id="KW-0479">Metal-binding</keyword>
<dbReference type="InterPro" id="IPR017970">
    <property type="entry name" value="Homeobox_CS"/>
</dbReference>
<dbReference type="PROSITE" id="PS50071">
    <property type="entry name" value="HOMEOBOX_2"/>
    <property type="match status" value="1"/>
</dbReference>
<keyword evidence="7 9" id="KW-0371">Homeobox</keyword>
<sequence>MPTQALHKEMCTGCQMPIEDRFLLKVMENSWHETCLQCALCQMPLSGSCFVRDRKLYCKTDYEKLFGTKCNGCLQSIPANELVMRAAGFVYHLRCFMCMACGHQLQKGEEFVVKDGQLFCRLDFEKEFSILPMSPKSDCSDFCYDDRDSRDSKGPKRPRTILNTSQRRKFKAAFELNPKPCRKVREALAAETGLSVRVVQVWFQNQRAKVKKIARKQNVETNNNNDGKKSKKSIKRKSDDDSDSSDCGGNNDSDEGIPSLPSMNDGQQYNQLHQFDNQGPLYSGQALPESMYPETPMDDNVDSIDHMLMSENLTHSSMAGNLINPIDKLYSMQSSYFSAD</sequence>
<dbReference type="InterPro" id="IPR050453">
    <property type="entry name" value="LIM_Homeobox_TF"/>
</dbReference>
<comment type="subcellular location">
    <subcellularLocation>
        <location evidence="1 9 11">Nucleus</location>
    </subcellularLocation>
</comment>
<dbReference type="InterPro" id="IPR001781">
    <property type="entry name" value="Znf_LIM"/>
</dbReference>
<dbReference type="GO" id="GO:0005634">
    <property type="term" value="C:nucleus"/>
    <property type="evidence" value="ECO:0007669"/>
    <property type="project" value="UniProtKB-SubCell"/>
</dbReference>
<evidence type="ECO:0000259" key="14">
    <source>
        <dbReference type="PROSITE" id="PS50071"/>
    </source>
</evidence>
<dbReference type="CDD" id="cd09371">
    <property type="entry name" value="LIM1_Lmx1b"/>
    <property type="match status" value="1"/>
</dbReference>
<comment type="caution">
    <text evidence="15">The sequence shown here is derived from an EMBL/GenBank/DDBJ whole genome shotgun (WGS) entry which is preliminary data.</text>
</comment>
<keyword evidence="8 9" id="KW-0539">Nucleus</keyword>
<dbReference type="InterPro" id="IPR009057">
    <property type="entry name" value="Homeodomain-like_sf"/>
</dbReference>
<name>A0AAN8Q2U5_PATCE</name>
<keyword evidence="6 9" id="KW-0238">DNA-binding</keyword>
<dbReference type="Gene3D" id="2.10.110.10">
    <property type="entry name" value="Cysteine Rich Protein"/>
    <property type="match status" value="2"/>
</dbReference>
<dbReference type="Pfam" id="PF00046">
    <property type="entry name" value="Homeodomain"/>
    <property type="match status" value="1"/>
</dbReference>
<feature type="domain" description="LIM zinc-binding" evidence="13">
    <location>
        <begin position="69"/>
        <end position="130"/>
    </location>
</feature>
<feature type="DNA-binding region" description="Homeobox" evidence="9">
    <location>
        <begin position="155"/>
        <end position="214"/>
    </location>
</feature>
<dbReference type="FunFam" id="2.10.110.10:FF:000006">
    <property type="entry name" value="LIM homeobox transcription factor 1-beta"/>
    <property type="match status" value="1"/>
</dbReference>
<dbReference type="PROSITE" id="PS00478">
    <property type="entry name" value="LIM_DOMAIN_1"/>
    <property type="match status" value="2"/>
</dbReference>
<dbReference type="SMART" id="SM00132">
    <property type="entry name" value="LIM"/>
    <property type="match status" value="2"/>
</dbReference>
<dbReference type="SMART" id="SM00389">
    <property type="entry name" value="HOX"/>
    <property type="match status" value="1"/>
</dbReference>
<evidence type="ECO:0000256" key="7">
    <source>
        <dbReference type="ARBA" id="ARBA00023155"/>
    </source>
</evidence>
<evidence type="ECO:0000256" key="4">
    <source>
        <dbReference type="ARBA" id="ARBA00022833"/>
    </source>
</evidence>
<keyword evidence="16" id="KW-1185">Reference proteome</keyword>
<dbReference type="Pfam" id="PF00412">
    <property type="entry name" value="LIM"/>
    <property type="match status" value="2"/>
</dbReference>
<protein>
    <submittedName>
        <fullName evidence="15">Uncharacterized protein</fullName>
    </submittedName>
</protein>
<keyword evidence="3" id="KW-0677">Repeat</keyword>
<feature type="region of interest" description="Disordered" evidence="12">
    <location>
        <begin position="214"/>
        <end position="302"/>
    </location>
</feature>
<accession>A0AAN8Q2U5</accession>
<feature type="compositionally biased region" description="Polar residues" evidence="12">
    <location>
        <begin position="261"/>
        <end position="277"/>
    </location>
</feature>
<evidence type="ECO:0000256" key="1">
    <source>
        <dbReference type="ARBA" id="ARBA00004123"/>
    </source>
</evidence>
<dbReference type="SUPFAM" id="SSF46689">
    <property type="entry name" value="Homeodomain-like"/>
    <property type="match status" value="1"/>
</dbReference>
<dbReference type="Gene3D" id="1.10.10.60">
    <property type="entry name" value="Homeodomain-like"/>
    <property type="match status" value="1"/>
</dbReference>
<feature type="domain" description="LIM zinc-binding" evidence="13">
    <location>
        <begin position="9"/>
        <end position="68"/>
    </location>
</feature>
<dbReference type="GO" id="GO:0000981">
    <property type="term" value="F:DNA-binding transcription factor activity, RNA polymerase II-specific"/>
    <property type="evidence" value="ECO:0007669"/>
    <property type="project" value="InterPro"/>
</dbReference>
<evidence type="ECO:0000256" key="8">
    <source>
        <dbReference type="ARBA" id="ARBA00023242"/>
    </source>
</evidence>
<organism evidence="15 16">
    <name type="scientific">Patella caerulea</name>
    <name type="common">Rayed Mediterranean limpet</name>
    <dbReference type="NCBI Taxonomy" id="87958"/>
    <lineage>
        <taxon>Eukaryota</taxon>
        <taxon>Metazoa</taxon>
        <taxon>Spiralia</taxon>
        <taxon>Lophotrochozoa</taxon>
        <taxon>Mollusca</taxon>
        <taxon>Gastropoda</taxon>
        <taxon>Patellogastropoda</taxon>
        <taxon>Patelloidea</taxon>
        <taxon>Patellidae</taxon>
        <taxon>Patella</taxon>
    </lineage>
</organism>
<reference evidence="15 16" key="1">
    <citation type="submission" date="2024-01" db="EMBL/GenBank/DDBJ databases">
        <title>The genome of the rayed Mediterranean limpet Patella caerulea (Linnaeus, 1758).</title>
        <authorList>
            <person name="Anh-Thu Weber A."/>
            <person name="Halstead-Nussloch G."/>
        </authorList>
    </citation>
    <scope>NUCLEOTIDE SEQUENCE [LARGE SCALE GENOMIC DNA]</scope>
    <source>
        <strain evidence="15">AATW-2023a</strain>
        <tissue evidence="15">Whole specimen</tissue>
    </source>
</reference>
<dbReference type="Proteomes" id="UP001347796">
    <property type="component" value="Unassembled WGS sequence"/>
</dbReference>
<dbReference type="GO" id="GO:0046872">
    <property type="term" value="F:metal ion binding"/>
    <property type="evidence" value="ECO:0007669"/>
    <property type="project" value="UniProtKB-KW"/>
</dbReference>
<dbReference type="PROSITE" id="PS00027">
    <property type="entry name" value="HOMEOBOX_1"/>
    <property type="match status" value="1"/>
</dbReference>
<dbReference type="CDD" id="cd00086">
    <property type="entry name" value="homeodomain"/>
    <property type="match status" value="1"/>
</dbReference>
<evidence type="ECO:0000313" key="15">
    <source>
        <dbReference type="EMBL" id="KAK6195462.1"/>
    </source>
</evidence>
<feature type="domain" description="Homeobox" evidence="14">
    <location>
        <begin position="153"/>
        <end position="213"/>
    </location>
</feature>
<evidence type="ECO:0000256" key="6">
    <source>
        <dbReference type="ARBA" id="ARBA00023125"/>
    </source>
</evidence>
<keyword evidence="5 10" id="KW-0440">LIM domain</keyword>
<dbReference type="FunFam" id="1.10.10.60:FF:000448">
    <property type="entry name" value="LIM/homeobox protein Lhx4"/>
    <property type="match status" value="1"/>
</dbReference>
<evidence type="ECO:0000313" key="16">
    <source>
        <dbReference type="Proteomes" id="UP001347796"/>
    </source>
</evidence>
<dbReference type="PROSITE" id="PS50023">
    <property type="entry name" value="LIM_DOMAIN_2"/>
    <property type="match status" value="2"/>
</dbReference>
<evidence type="ECO:0000259" key="13">
    <source>
        <dbReference type="PROSITE" id="PS50023"/>
    </source>
</evidence>
<dbReference type="GO" id="GO:0030182">
    <property type="term" value="P:neuron differentiation"/>
    <property type="evidence" value="ECO:0007669"/>
    <property type="project" value="TreeGrafter"/>
</dbReference>
<evidence type="ECO:0000256" key="10">
    <source>
        <dbReference type="PROSITE-ProRule" id="PRU00125"/>
    </source>
</evidence>
<evidence type="ECO:0000256" key="5">
    <source>
        <dbReference type="ARBA" id="ARBA00023038"/>
    </source>
</evidence>
<dbReference type="EMBL" id="JAZGQO010000001">
    <property type="protein sequence ID" value="KAK6195462.1"/>
    <property type="molecule type" value="Genomic_DNA"/>
</dbReference>
<dbReference type="AlphaFoldDB" id="A0AAN8Q2U5"/>
<evidence type="ECO:0000256" key="3">
    <source>
        <dbReference type="ARBA" id="ARBA00022737"/>
    </source>
</evidence>
<dbReference type="GO" id="GO:0000977">
    <property type="term" value="F:RNA polymerase II transcription regulatory region sequence-specific DNA binding"/>
    <property type="evidence" value="ECO:0007669"/>
    <property type="project" value="TreeGrafter"/>
</dbReference>
<evidence type="ECO:0000256" key="11">
    <source>
        <dbReference type="RuleBase" id="RU000682"/>
    </source>
</evidence>
<dbReference type="FunFam" id="2.10.110.10:FF:000136">
    <property type="entry name" value="LIM domain family"/>
    <property type="match status" value="1"/>
</dbReference>
<evidence type="ECO:0000256" key="12">
    <source>
        <dbReference type="SAM" id="MobiDB-lite"/>
    </source>
</evidence>
<evidence type="ECO:0000256" key="9">
    <source>
        <dbReference type="PROSITE-ProRule" id="PRU00108"/>
    </source>
</evidence>